<sequence length="447" mass="50949">MNKVITYGTFDLLHYGHVNLLKRAKALGDYLIVGVTSDSYDLERGKLNVQQSLLQRIDNVRATGFADEIIVEEFEGQKIFDIQKMGINTFVIGSDWEGKFDYLKEYCDVVYLERTRGISSTALRQKDYDIVSIGIIGSGRIAKRFVKESKYVSGVNIEGVFNPNITSAQKFKEQEELQFATDDLKDFFSMISAVYIASPHQTHFGYIMEALKAGKHVLCEKPLTLTKQETMLAYDYARKEKLVLLEAIKTAYCPAFKHMLLLAKSGRIGNIKDIEASFTKLVAGNIRELRVDMSGGSINELSSYVLLPIVKLLGTEYKKLEFYSYMQNQIDAFTKGLLYYNNATASFKVGLGCKTEGDLIITGTSGYIYVPAPWWKTEYFEMRFEKPENTTKYFYKFEGDGLRYELLEFISLINKKQSYSQHLTSSESIFLSSCIDKFRQGQNVNII</sequence>
<comment type="caution">
    <text evidence="5">The sequence shown here is derived from an EMBL/GenBank/DDBJ whole genome shotgun (WGS) entry which is preliminary data.</text>
</comment>
<dbReference type="Proteomes" id="UP000708338">
    <property type="component" value="Unassembled WGS sequence"/>
</dbReference>
<evidence type="ECO:0000256" key="2">
    <source>
        <dbReference type="ARBA" id="ARBA00023002"/>
    </source>
</evidence>
<dbReference type="NCBIfam" id="TIGR00125">
    <property type="entry name" value="cyt_tran_rel"/>
    <property type="match status" value="1"/>
</dbReference>
<dbReference type="SUPFAM" id="SSF51735">
    <property type="entry name" value="NAD(P)-binding Rossmann-fold domains"/>
    <property type="match status" value="1"/>
</dbReference>
<comment type="similarity">
    <text evidence="1">Belongs to the Gfo/Idh/MocA family.</text>
</comment>
<dbReference type="InterPro" id="IPR014729">
    <property type="entry name" value="Rossmann-like_a/b/a_fold"/>
</dbReference>
<evidence type="ECO:0000259" key="4">
    <source>
        <dbReference type="Pfam" id="PF01467"/>
    </source>
</evidence>
<dbReference type="RefSeq" id="WP_252208152.1">
    <property type="nucleotide sequence ID" value="NZ_JAQDJP010000011.1"/>
</dbReference>
<dbReference type="Gene3D" id="3.40.50.620">
    <property type="entry name" value="HUPs"/>
    <property type="match status" value="1"/>
</dbReference>
<evidence type="ECO:0000313" key="6">
    <source>
        <dbReference type="Proteomes" id="UP000708338"/>
    </source>
</evidence>
<dbReference type="PANTHER" id="PTHR22604">
    <property type="entry name" value="OXIDOREDUCTASES"/>
    <property type="match status" value="1"/>
</dbReference>
<dbReference type="SUPFAM" id="SSF52374">
    <property type="entry name" value="Nucleotidylyl transferase"/>
    <property type="match status" value="1"/>
</dbReference>
<feature type="domain" description="Cytidyltransferase-like" evidence="4">
    <location>
        <begin position="5"/>
        <end position="125"/>
    </location>
</feature>
<dbReference type="InterPro" id="IPR050984">
    <property type="entry name" value="Gfo/Idh/MocA_domain"/>
</dbReference>
<dbReference type="Gene3D" id="3.30.360.10">
    <property type="entry name" value="Dihydrodipicolinate Reductase, domain 2"/>
    <property type="match status" value="1"/>
</dbReference>
<dbReference type="GO" id="GO:0016491">
    <property type="term" value="F:oxidoreductase activity"/>
    <property type="evidence" value="ECO:0007669"/>
    <property type="project" value="UniProtKB-KW"/>
</dbReference>
<dbReference type="Pfam" id="PF01408">
    <property type="entry name" value="GFO_IDH_MocA"/>
    <property type="match status" value="1"/>
</dbReference>
<keyword evidence="5" id="KW-0808">Transferase</keyword>
<gene>
    <name evidence="5" type="ORF">GPL26_07655</name>
</gene>
<organism evidence="5 6">
    <name type="scientific">Enterocloster citroniae</name>
    <dbReference type="NCBI Taxonomy" id="358743"/>
    <lineage>
        <taxon>Bacteria</taxon>
        <taxon>Bacillati</taxon>
        <taxon>Bacillota</taxon>
        <taxon>Clostridia</taxon>
        <taxon>Lachnospirales</taxon>
        <taxon>Lachnospiraceae</taxon>
        <taxon>Enterocloster</taxon>
    </lineage>
</organism>
<keyword evidence="2" id="KW-0560">Oxidoreductase</keyword>
<evidence type="ECO:0000256" key="1">
    <source>
        <dbReference type="ARBA" id="ARBA00010928"/>
    </source>
</evidence>
<dbReference type="InterPro" id="IPR004821">
    <property type="entry name" value="Cyt_trans-like"/>
</dbReference>
<dbReference type="Gene3D" id="3.40.50.720">
    <property type="entry name" value="NAD(P)-binding Rossmann-like Domain"/>
    <property type="match status" value="1"/>
</dbReference>
<reference evidence="5" key="1">
    <citation type="journal article" date="2021" name="Gut Microbes">
        <title>A synthetic consortium of 100 gut commensals modulates the composition and function in a colon model of the microbiome of elderly subjects.</title>
        <authorList>
            <person name="Perez M."/>
            <person name="Ntemiri A."/>
            <person name="Tan H."/>
            <person name="Harris H.M.B."/>
            <person name="Roager H.M."/>
            <person name="Ribiere C."/>
            <person name="O'Toole P.W."/>
        </authorList>
    </citation>
    <scope>NUCLEOTIDE SEQUENCE</scope>
    <source>
        <strain evidence="5">MCC335</strain>
    </source>
</reference>
<protein>
    <submittedName>
        <fullName evidence="5">Adenylyltransferase/cytidyltransferase family protein</fullName>
    </submittedName>
</protein>
<accession>A0AA41FDF9</accession>
<dbReference type="SUPFAM" id="SSF55347">
    <property type="entry name" value="Glyceraldehyde-3-phosphate dehydrogenase-like, C-terminal domain"/>
    <property type="match status" value="1"/>
</dbReference>
<dbReference type="InterPro" id="IPR000683">
    <property type="entry name" value="Gfo/Idh/MocA-like_OxRdtase_N"/>
</dbReference>
<feature type="domain" description="Gfo/Idh/MocA-like oxidoreductase N-terminal" evidence="3">
    <location>
        <begin position="132"/>
        <end position="244"/>
    </location>
</feature>
<proteinExistence type="inferred from homology"/>
<dbReference type="EMBL" id="WQPS01000006">
    <property type="protein sequence ID" value="MBT9809520.1"/>
    <property type="molecule type" value="Genomic_DNA"/>
</dbReference>
<dbReference type="GO" id="GO:0016779">
    <property type="term" value="F:nucleotidyltransferase activity"/>
    <property type="evidence" value="ECO:0007669"/>
    <property type="project" value="UniProtKB-KW"/>
</dbReference>
<dbReference type="InterPro" id="IPR036291">
    <property type="entry name" value="NAD(P)-bd_dom_sf"/>
</dbReference>
<dbReference type="GO" id="GO:0000166">
    <property type="term" value="F:nucleotide binding"/>
    <property type="evidence" value="ECO:0007669"/>
    <property type="project" value="InterPro"/>
</dbReference>
<dbReference type="AlphaFoldDB" id="A0AA41FDF9"/>
<dbReference type="Pfam" id="PF01467">
    <property type="entry name" value="CTP_transf_like"/>
    <property type="match status" value="1"/>
</dbReference>
<dbReference type="PANTHER" id="PTHR22604:SF105">
    <property type="entry name" value="TRANS-1,2-DIHYDROBENZENE-1,2-DIOL DEHYDROGENASE"/>
    <property type="match status" value="1"/>
</dbReference>
<name>A0AA41FDF9_9FIRM</name>
<evidence type="ECO:0000259" key="3">
    <source>
        <dbReference type="Pfam" id="PF01408"/>
    </source>
</evidence>
<evidence type="ECO:0000313" key="5">
    <source>
        <dbReference type="EMBL" id="MBT9809520.1"/>
    </source>
</evidence>
<keyword evidence="5" id="KW-0548">Nucleotidyltransferase</keyword>